<gene>
    <name evidence="1" type="ORF">AVDCRST_MAG63-1048</name>
</gene>
<dbReference type="EMBL" id="CADCTO010000145">
    <property type="protein sequence ID" value="CAA9233219.1"/>
    <property type="molecule type" value="Genomic_DNA"/>
</dbReference>
<accession>A0A6J4HT68</accession>
<proteinExistence type="predicted"/>
<organism evidence="1">
    <name type="scientific">uncultured Armatimonadetes bacterium</name>
    <dbReference type="NCBI Taxonomy" id="157466"/>
    <lineage>
        <taxon>Bacteria</taxon>
        <taxon>Bacillati</taxon>
        <taxon>Armatimonadota</taxon>
        <taxon>environmental samples</taxon>
    </lineage>
</organism>
<name>A0A6J4HT68_9BACT</name>
<sequence>MIQTSAARKNRSAPVPAPEKFMATRLSPRYDNSRYFRRIQTDRQTKD</sequence>
<dbReference type="AlphaFoldDB" id="A0A6J4HT68"/>
<reference evidence="1" key="1">
    <citation type="submission" date="2020-02" db="EMBL/GenBank/DDBJ databases">
        <authorList>
            <person name="Meier V. D."/>
        </authorList>
    </citation>
    <scope>NUCLEOTIDE SEQUENCE</scope>
    <source>
        <strain evidence="1">AVDCRST_MAG63</strain>
    </source>
</reference>
<protein>
    <submittedName>
        <fullName evidence="1">Uncharacterized protein</fullName>
    </submittedName>
</protein>
<evidence type="ECO:0000313" key="1">
    <source>
        <dbReference type="EMBL" id="CAA9233219.1"/>
    </source>
</evidence>